<gene>
    <name evidence="1" type="ORF">SEA_WEASELS2_160</name>
</gene>
<accession>A0A1I9SAD4</accession>
<keyword evidence="2" id="KW-1185">Reference proteome</keyword>
<dbReference type="EMBL" id="KX774321">
    <property type="protein sequence ID" value="AOZ63740.1"/>
    <property type="molecule type" value="Genomic_DNA"/>
</dbReference>
<evidence type="ECO:0000313" key="1">
    <source>
        <dbReference type="EMBL" id="AOZ63740.1"/>
    </source>
</evidence>
<organism evidence="1 2">
    <name type="scientific">Rhodococcus phage Weasels2</name>
    <dbReference type="NCBI Taxonomy" id="1897437"/>
    <lineage>
        <taxon>Viruses</taxon>
        <taxon>Duplodnaviria</taxon>
        <taxon>Heunggongvirae</taxon>
        <taxon>Uroviricota</taxon>
        <taxon>Caudoviricetes</taxon>
        <taxon>Weaselvirus</taxon>
        <taxon>Weaselvirus weasel</taxon>
    </lineage>
</organism>
<evidence type="ECO:0000313" key="2">
    <source>
        <dbReference type="Proteomes" id="UP000224902"/>
    </source>
</evidence>
<protein>
    <submittedName>
        <fullName evidence="1">Uncharacterized protein</fullName>
    </submittedName>
</protein>
<name>A0A1I9SAD4_9CAUD</name>
<sequence>MAKGTLKVEEVEKVVKVDEKSVVLEFSLEEAQALYDVFCRIGGHPRASRRGHIKSIQEALKSVVHLELGHPRVGVMYNEADIAGHLSFRDTIQIDEDSDW</sequence>
<dbReference type="Proteomes" id="UP000224902">
    <property type="component" value="Segment"/>
</dbReference>
<reference evidence="2" key="1">
    <citation type="submission" date="2016-08" db="EMBL/GenBank/DDBJ databases">
        <authorList>
            <person name="Seilhamer J.J."/>
        </authorList>
    </citation>
    <scope>NUCLEOTIDE SEQUENCE [LARGE SCALE GENOMIC DNA]</scope>
</reference>
<proteinExistence type="predicted"/>